<accession>A0A8H8RXG3</accession>
<feature type="compositionally biased region" description="Polar residues" evidence="2">
    <location>
        <begin position="632"/>
        <end position="649"/>
    </location>
</feature>
<feature type="compositionally biased region" description="Polar residues" evidence="2">
    <location>
        <begin position="114"/>
        <end position="133"/>
    </location>
</feature>
<feature type="compositionally biased region" description="Basic and acidic residues" evidence="2">
    <location>
        <begin position="593"/>
        <end position="620"/>
    </location>
</feature>
<feature type="compositionally biased region" description="Basic and acidic residues" evidence="2">
    <location>
        <begin position="314"/>
        <end position="325"/>
    </location>
</feature>
<evidence type="ECO:0000313" key="5">
    <source>
        <dbReference type="Proteomes" id="UP000462212"/>
    </source>
</evidence>
<feature type="compositionally biased region" description="Polar residues" evidence="2">
    <location>
        <begin position="301"/>
        <end position="310"/>
    </location>
</feature>
<evidence type="ECO:0000256" key="2">
    <source>
        <dbReference type="SAM" id="MobiDB-lite"/>
    </source>
</evidence>
<sequence length="742" mass="81987">MSSIRIRLALVEPWYIQYALTWSIFSFIQVAGWTQHNHSTVQRSFPQLRSHSSSNNVAKSIPKSAKLVPRSISTGNLKSMAAVANAPGLPPSRVLSPFHDDDGTMSTLPDPRSRTMSPANDNGSTTPTQHPDLSNEVATLSNKLINAINHQTNLDDSLSETRIQLEASQKRVRQLELENQEHADFLSRGVLVRRSIADAEKNKLLTLLAEERRQRAEIEKDKKGIEQELENLTTALFEEANKMVITAREEAQKEHDFLQHRNDQLKAQLTDTEGLLKSHQEQLSSLKQVMEQMTEEEDQHTNPTAPSTPGLSKFDSKEDISREVDTAQSSVPDAVAPSYPTSFTHLLHPVLRTDLSAYEDFTSLLRMSKNVVGSRASSGSYGSMGLGLGLGAYSGGLPTSGSTPSISTAATLGSSPATPTTPSSIISNGSTNGPNSLTPLKDTKFYKRTLPEDIEPTLRLDTAPGLSWLARRTVLNAICEGSLVVEPMPASTRPYAFACSLCGETRKDPTHIRSHRFRTSENENAQKYPLCKYCHGRLRSTCDLLGFLRIIKDGHWRADDEDAEKAAWEESVRLREQMFWCRMGGGVIPTQHMHQEPRSPRRSGDSRVEQEKELKDEVVRTGEIQPRDITPVTDQHPASSEKSTVQRTSKPVVLDENAEGLWQAAQEDAAAPTLVVEASVDPEPESVKETINDVDDEALAEKHDAIRDSIKSTATLEVTDEHLKEGVQRLSITIPGSFTDEA</sequence>
<dbReference type="GO" id="GO:0005085">
    <property type="term" value="F:guanyl-nucleotide exchange factor activity"/>
    <property type="evidence" value="ECO:0007669"/>
    <property type="project" value="InterPro"/>
</dbReference>
<dbReference type="PANTHER" id="PTHR14430">
    <property type="entry name" value="RABIN3-RELATED"/>
    <property type="match status" value="1"/>
</dbReference>
<dbReference type="Pfam" id="PF25555">
    <property type="entry name" value="RAB3A-like_C"/>
    <property type="match status" value="1"/>
</dbReference>
<keyword evidence="5" id="KW-1185">Reference proteome</keyword>
<dbReference type="SUPFAM" id="SSF144284">
    <property type="entry name" value="Sec2 N-terminal region"/>
    <property type="match status" value="1"/>
</dbReference>
<feature type="compositionally biased region" description="Low complexity" evidence="2">
    <location>
        <begin position="404"/>
        <end position="436"/>
    </location>
</feature>
<dbReference type="PANTHER" id="PTHR14430:SF0">
    <property type="entry name" value="SEC2P DOMAIN-CONTAINING PROTEIN"/>
    <property type="match status" value="1"/>
</dbReference>
<feature type="region of interest" description="Disordered" evidence="2">
    <location>
        <begin position="94"/>
        <end position="133"/>
    </location>
</feature>
<feature type="domain" description="GDP/GTP exchange factor Sec2 N-terminal" evidence="3">
    <location>
        <begin position="151"/>
        <end position="294"/>
    </location>
</feature>
<feature type="non-terminal residue" evidence="4">
    <location>
        <position position="1"/>
    </location>
</feature>
<dbReference type="Gene3D" id="6.10.140.910">
    <property type="match status" value="1"/>
</dbReference>
<dbReference type="Pfam" id="PF06428">
    <property type="entry name" value="Sec2p"/>
    <property type="match status" value="1"/>
</dbReference>
<evidence type="ECO:0000259" key="3">
    <source>
        <dbReference type="Pfam" id="PF06428"/>
    </source>
</evidence>
<feature type="region of interest" description="Disordered" evidence="2">
    <location>
        <begin position="404"/>
        <end position="440"/>
    </location>
</feature>
<dbReference type="CDD" id="cd21044">
    <property type="entry name" value="Rab11BD_RAB3IP_like"/>
    <property type="match status" value="1"/>
</dbReference>
<name>A0A8H8RXG3_9HELO</name>
<keyword evidence="1" id="KW-0175">Coiled coil</keyword>
<comment type="caution">
    <text evidence="4">The sequence shown here is derived from an EMBL/GenBank/DDBJ whole genome shotgun (WGS) entry which is preliminary data.</text>
</comment>
<dbReference type="OrthoDB" id="1748564at2759"/>
<protein>
    <submittedName>
        <fullName evidence="4">Rab guanine nucleotide exchange factor</fullName>
    </submittedName>
</protein>
<dbReference type="GO" id="GO:0051286">
    <property type="term" value="C:cell tip"/>
    <property type="evidence" value="ECO:0007669"/>
    <property type="project" value="TreeGrafter"/>
</dbReference>
<proteinExistence type="predicted"/>
<feature type="region of interest" description="Disordered" evidence="2">
    <location>
        <begin position="290"/>
        <end position="333"/>
    </location>
</feature>
<dbReference type="InterPro" id="IPR040351">
    <property type="entry name" value="RAB3IL/RAB3IP/Sec2"/>
</dbReference>
<feature type="region of interest" description="Disordered" evidence="2">
    <location>
        <begin position="587"/>
        <end position="651"/>
    </location>
</feature>
<evidence type="ECO:0000313" key="4">
    <source>
        <dbReference type="EMBL" id="TVY43812.1"/>
    </source>
</evidence>
<reference evidence="4 5" key="1">
    <citation type="submission" date="2018-05" db="EMBL/GenBank/DDBJ databases">
        <title>Genome sequencing and assembly of the regulated plant pathogen Lachnellula willkommii and related sister species for the development of diagnostic species identification markers.</title>
        <authorList>
            <person name="Giroux E."/>
            <person name="Bilodeau G."/>
        </authorList>
    </citation>
    <scope>NUCLEOTIDE SEQUENCE [LARGE SCALE GENOMIC DNA]</scope>
    <source>
        <strain evidence="4 5">CBS 197.66</strain>
    </source>
</reference>
<organism evidence="4 5">
    <name type="scientific">Lachnellula subtilissima</name>
    <dbReference type="NCBI Taxonomy" id="602034"/>
    <lineage>
        <taxon>Eukaryota</taxon>
        <taxon>Fungi</taxon>
        <taxon>Dikarya</taxon>
        <taxon>Ascomycota</taxon>
        <taxon>Pezizomycotina</taxon>
        <taxon>Leotiomycetes</taxon>
        <taxon>Helotiales</taxon>
        <taxon>Lachnaceae</taxon>
        <taxon>Lachnellula</taxon>
    </lineage>
</organism>
<dbReference type="GO" id="GO:0070319">
    <property type="term" value="C:Golgi to plasma membrane transport vesicle"/>
    <property type="evidence" value="ECO:0007669"/>
    <property type="project" value="TreeGrafter"/>
</dbReference>
<dbReference type="AlphaFoldDB" id="A0A8H8RXG3"/>
<dbReference type="GO" id="GO:0006887">
    <property type="term" value="P:exocytosis"/>
    <property type="evidence" value="ECO:0007669"/>
    <property type="project" value="TreeGrafter"/>
</dbReference>
<dbReference type="EMBL" id="QGMJ01000055">
    <property type="protein sequence ID" value="TVY43812.1"/>
    <property type="molecule type" value="Genomic_DNA"/>
</dbReference>
<gene>
    <name evidence="4" type="primary">sec2</name>
    <name evidence="4" type="ORF">LSUB1_G002160</name>
</gene>
<dbReference type="InterPro" id="IPR009449">
    <property type="entry name" value="Sec2_N"/>
</dbReference>
<dbReference type="Proteomes" id="UP000462212">
    <property type="component" value="Unassembled WGS sequence"/>
</dbReference>
<evidence type="ECO:0000256" key="1">
    <source>
        <dbReference type="ARBA" id="ARBA00023054"/>
    </source>
</evidence>